<comment type="similarity">
    <text evidence="1">Belongs to the UPF0111 family.</text>
</comment>
<sequence>MFVVKEKKFYPLYIAQLENINNAADILLTQFRDTNPEAQKEYYKTIKMLETKGDHVTAKIYEELNKTFVTPFDREDIHILASRIDTFLDFIHDCSRKHVMYHPQKTYPELLIIVELIKEDAVVLLDIVKELENLTKKHEYIVKQCMRIKEIEHKVDELYENFISNLFINQKDAIELVKHKNIVQALEDTTDRAKDVSDSIRSIIVKLA</sequence>
<gene>
    <name evidence="2" type="ORF">SDC9_54824</name>
</gene>
<proteinExistence type="inferred from homology"/>
<dbReference type="InterPro" id="IPR052912">
    <property type="entry name" value="UPF0111_domain"/>
</dbReference>
<evidence type="ECO:0008006" key="3">
    <source>
        <dbReference type="Google" id="ProtNLM"/>
    </source>
</evidence>
<protein>
    <recommendedName>
        <fullName evidence="3">Phosphate transport regulator</fullName>
    </recommendedName>
</protein>
<dbReference type="EMBL" id="VSSQ01001457">
    <property type="protein sequence ID" value="MPM08512.1"/>
    <property type="molecule type" value="Genomic_DNA"/>
</dbReference>
<dbReference type="AlphaFoldDB" id="A0A644WXG5"/>
<comment type="caution">
    <text evidence="2">The sequence shown here is derived from an EMBL/GenBank/DDBJ whole genome shotgun (WGS) entry which is preliminary data.</text>
</comment>
<dbReference type="PANTHER" id="PTHR37298:SF1">
    <property type="entry name" value="UPF0111 PROTEIN YKAA"/>
    <property type="match status" value="1"/>
</dbReference>
<dbReference type="InterPro" id="IPR038078">
    <property type="entry name" value="PhoU-like_sf"/>
</dbReference>
<evidence type="ECO:0000313" key="2">
    <source>
        <dbReference type="EMBL" id="MPM08512.1"/>
    </source>
</evidence>
<reference evidence="2" key="1">
    <citation type="submission" date="2019-08" db="EMBL/GenBank/DDBJ databases">
        <authorList>
            <person name="Kucharzyk K."/>
            <person name="Murdoch R.W."/>
            <person name="Higgins S."/>
            <person name="Loffler F."/>
        </authorList>
    </citation>
    <scope>NUCLEOTIDE SEQUENCE</scope>
</reference>
<dbReference type="InterPro" id="IPR018445">
    <property type="entry name" value="Put_Phosphate_transp_reg"/>
</dbReference>
<accession>A0A644WXG5</accession>
<organism evidence="2">
    <name type="scientific">bioreactor metagenome</name>
    <dbReference type="NCBI Taxonomy" id="1076179"/>
    <lineage>
        <taxon>unclassified sequences</taxon>
        <taxon>metagenomes</taxon>
        <taxon>ecological metagenomes</taxon>
    </lineage>
</organism>
<dbReference type="Gene3D" id="1.20.58.220">
    <property type="entry name" value="Phosphate transport system protein phou homolog 2, domain 2"/>
    <property type="match status" value="1"/>
</dbReference>
<dbReference type="Pfam" id="PF01865">
    <property type="entry name" value="PhoU_div"/>
    <property type="match status" value="1"/>
</dbReference>
<evidence type="ECO:0000256" key="1">
    <source>
        <dbReference type="ARBA" id="ARBA00008591"/>
    </source>
</evidence>
<dbReference type="PANTHER" id="PTHR37298">
    <property type="entry name" value="UPF0111 PROTEIN YKAA"/>
    <property type="match status" value="1"/>
</dbReference>
<name>A0A644WXG5_9ZZZZ</name>